<evidence type="ECO:0000256" key="5">
    <source>
        <dbReference type="HAMAP-Rule" id="MF_03043"/>
    </source>
</evidence>
<dbReference type="GO" id="GO:0005737">
    <property type="term" value="C:cytoplasm"/>
    <property type="evidence" value="ECO:0007669"/>
    <property type="project" value="UniProtKB-SubCell"/>
</dbReference>
<dbReference type="InterPro" id="IPR036511">
    <property type="entry name" value="TGT-like_sf"/>
</dbReference>
<dbReference type="InterPro" id="IPR050852">
    <property type="entry name" value="Queuine_tRNA-ribosyltrfase"/>
</dbReference>
<evidence type="ECO:0000256" key="3">
    <source>
        <dbReference type="ARBA" id="ARBA00022723"/>
    </source>
</evidence>
<dbReference type="Gene3D" id="3.20.20.105">
    <property type="entry name" value="Queuine tRNA-ribosyltransferase-like"/>
    <property type="match status" value="1"/>
</dbReference>
<dbReference type="NCBIfam" id="TIGR00449">
    <property type="entry name" value="tgt_general"/>
    <property type="match status" value="1"/>
</dbReference>
<dbReference type="HAMAP" id="MF_03043">
    <property type="entry name" value="QTRT2"/>
    <property type="match status" value="1"/>
</dbReference>
<dbReference type="SUPFAM" id="SSF51713">
    <property type="entry name" value="tRNA-guanine transglycosylase"/>
    <property type="match status" value="1"/>
</dbReference>
<dbReference type="GO" id="GO:0046872">
    <property type="term" value="F:metal ion binding"/>
    <property type="evidence" value="ECO:0007669"/>
    <property type="project" value="UniProtKB-KW"/>
</dbReference>
<accession>A0A178ZR89</accession>
<keyword evidence="2 5" id="KW-0819">tRNA processing</keyword>
<evidence type="ECO:0000313" key="8">
    <source>
        <dbReference type="Proteomes" id="UP000078343"/>
    </source>
</evidence>
<dbReference type="GO" id="GO:0006400">
    <property type="term" value="P:tRNA modification"/>
    <property type="evidence" value="ECO:0007669"/>
    <property type="project" value="InterPro"/>
</dbReference>
<feature type="binding site" evidence="5">
    <location>
        <position position="339"/>
    </location>
    <ligand>
        <name>Zn(2+)</name>
        <dbReference type="ChEBI" id="CHEBI:29105"/>
    </ligand>
</feature>
<keyword evidence="1 5" id="KW-0963">Cytoplasm</keyword>
<reference evidence="7 8" key="1">
    <citation type="submission" date="2016-04" db="EMBL/GenBank/DDBJ databases">
        <title>Draft genome of Fonsecaea erecta CBS 125763.</title>
        <authorList>
            <person name="Weiss V.A."/>
            <person name="Vicente V.A."/>
            <person name="Raittz R.T."/>
            <person name="Moreno L.F."/>
            <person name="De Souza E.M."/>
            <person name="Pedrosa F.O."/>
            <person name="Steffens M.B."/>
            <person name="Faoro H."/>
            <person name="Tadra-Sfeir M.Z."/>
            <person name="Najafzadeh M.J."/>
            <person name="Felipe M.S."/>
            <person name="Teixeira M."/>
            <person name="Sun J."/>
            <person name="Xi L."/>
            <person name="Gomes R."/>
            <person name="De Azevedo C.M."/>
            <person name="Salgado C.G."/>
            <person name="Da Silva M.B."/>
            <person name="Nascimento M.F."/>
            <person name="Queiroz-Telles F."/>
            <person name="Attili D.S."/>
            <person name="Gorbushina A."/>
        </authorList>
    </citation>
    <scope>NUCLEOTIDE SEQUENCE [LARGE SCALE GENOMIC DNA]</scope>
    <source>
        <strain evidence="7 8">CBS 125763</strain>
    </source>
</reference>
<evidence type="ECO:0000256" key="4">
    <source>
        <dbReference type="ARBA" id="ARBA00022833"/>
    </source>
</evidence>
<keyword evidence="8" id="KW-1185">Reference proteome</keyword>
<name>A0A178ZR89_9EURO</name>
<evidence type="ECO:0000256" key="2">
    <source>
        <dbReference type="ARBA" id="ARBA00022694"/>
    </source>
</evidence>
<protein>
    <recommendedName>
        <fullName evidence="5">Queuine tRNA-ribosyltransferase accessory subunit 2</fullName>
    </recommendedName>
    <alternativeName>
        <fullName evidence="5">Queuine tRNA-ribosyltransferase domain-containing protein 1</fullName>
    </alternativeName>
</protein>
<comment type="caution">
    <text evidence="7">The sequence shown here is derived from an EMBL/GenBank/DDBJ whole genome shotgun (WGS) entry which is preliminary data.</text>
</comment>
<comment type="function">
    <text evidence="5">Non-catalytic subunit of the queuine tRNA-ribosyltransferase (TGT) that catalyzes the base-exchange of a guanine (G) residue with queuine (Q) at position 34 (anticodon wobble position) in tRNAs with GU(N) anticodons (tRNA-Asp, -Asn, -His and -Tyr), resulting in the hypermodified nucleoside queuosine (7-(((4,5-cis-dihydroxy-2-cyclopenten-1-yl)amino)methyl)-7-deazaguanosine).</text>
</comment>
<dbReference type="STRING" id="1367422.A0A178ZR89"/>
<keyword evidence="4 5" id="KW-0862">Zinc</keyword>
<dbReference type="InterPro" id="IPR028592">
    <property type="entry name" value="QTRTD1"/>
</dbReference>
<comment type="cofactor">
    <cofactor evidence="5">
        <name>Zn(2+)</name>
        <dbReference type="ChEBI" id="CHEBI:29105"/>
    </cofactor>
    <text evidence="5">Binds 1 zinc ion per subunit.</text>
</comment>
<feature type="binding site" evidence="5">
    <location>
        <position position="334"/>
    </location>
    <ligand>
        <name>Zn(2+)</name>
        <dbReference type="ChEBI" id="CHEBI:29105"/>
    </ligand>
</feature>
<dbReference type="AlphaFoldDB" id="A0A178ZR89"/>
<evidence type="ECO:0000313" key="7">
    <source>
        <dbReference type="EMBL" id="OAP61703.1"/>
    </source>
</evidence>
<keyword evidence="3 5" id="KW-0479">Metal-binding</keyword>
<sequence length="468" mass="51545">MEPVIGATGAPLAQQPEEMFKFVLEQASTPKCAARLGHLTLRGRNPISTPHYVVPTSRGVIPHLSQDNLQKHTNISAVYVPLEDFIEKSHANAPLYNTPVQNGESPLRRYIGLPDRCLSVLGMRRVPNIPCPAHNTNSSVAISTSVGFRFLEIEQYHEAIRRLKADISTSVPDLISTKEASAKRIEKSVDRTHAWLRDFVESKEEDEGFSFFAAIPPYESQLLSLYLSDLKDEYKSHISGLCVYSPSTVVSLPEALRDIPTICLTDPLSPQAVLAAIHVGVDLLTVPFVTQSSEQGMALSFTFPGSSDTLNQPLGIDLWSTTHATDLSPLTPNCACYTCTRHHRAYVHHLLQANEMLAWTLLQIHNFSVIDAFFSAIRQSIQNRTFEDDTRMFGRAYESGLPTPTGQGPRLRGYQMKSVGGGEPKKNPKAYGKLDDQMQKLAEAESGVATPDGDADDILAHGLAKKVE</sequence>
<evidence type="ECO:0000256" key="1">
    <source>
        <dbReference type="ARBA" id="ARBA00022490"/>
    </source>
</evidence>
<dbReference type="Proteomes" id="UP000078343">
    <property type="component" value="Unassembled WGS sequence"/>
</dbReference>
<feature type="binding site" evidence="5">
    <location>
        <position position="365"/>
    </location>
    <ligand>
        <name>Zn(2+)</name>
        <dbReference type="ChEBI" id="CHEBI:29105"/>
    </ligand>
</feature>
<dbReference type="InterPro" id="IPR002616">
    <property type="entry name" value="tRNA_ribo_trans-like"/>
</dbReference>
<feature type="binding site" evidence="5">
    <location>
        <position position="336"/>
    </location>
    <ligand>
        <name>Zn(2+)</name>
        <dbReference type="ChEBI" id="CHEBI:29105"/>
    </ligand>
</feature>
<feature type="domain" description="tRNA-guanine(15) transglycosylase-like" evidence="6">
    <location>
        <begin position="33"/>
        <end position="398"/>
    </location>
</feature>
<gene>
    <name evidence="7" type="ORF">AYL99_03906</name>
</gene>
<dbReference type="Pfam" id="PF01702">
    <property type="entry name" value="TGT"/>
    <property type="match status" value="1"/>
</dbReference>
<dbReference type="PANTHER" id="PTHR46064">
    <property type="entry name" value="QUEUINE TRNA-RIBOSYLTRANSFERASE ACCESSORY SUBUNIT 2"/>
    <property type="match status" value="1"/>
</dbReference>
<dbReference type="GeneID" id="30008075"/>
<dbReference type="PANTHER" id="PTHR46064:SF1">
    <property type="entry name" value="QUEUINE TRNA-RIBOSYLTRANSFERASE ACCESSORY SUBUNIT 2"/>
    <property type="match status" value="1"/>
</dbReference>
<dbReference type="GO" id="GO:0008479">
    <property type="term" value="F:tRNA-guanosine(34) queuine transglycosylase activity"/>
    <property type="evidence" value="ECO:0007669"/>
    <property type="project" value="UniProtKB-UniRule"/>
</dbReference>
<comment type="similarity">
    <text evidence="5">Belongs to the queuine tRNA-ribosyltransferase family. QTRT2 subfamily.</text>
</comment>
<dbReference type="RefSeq" id="XP_018695070.1">
    <property type="nucleotide sequence ID" value="XM_018835420.1"/>
</dbReference>
<organism evidence="7 8">
    <name type="scientific">Fonsecaea erecta</name>
    <dbReference type="NCBI Taxonomy" id="1367422"/>
    <lineage>
        <taxon>Eukaryota</taxon>
        <taxon>Fungi</taxon>
        <taxon>Dikarya</taxon>
        <taxon>Ascomycota</taxon>
        <taxon>Pezizomycotina</taxon>
        <taxon>Eurotiomycetes</taxon>
        <taxon>Chaetothyriomycetidae</taxon>
        <taxon>Chaetothyriales</taxon>
        <taxon>Herpotrichiellaceae</taxon>
        <taxon>Fonsecaea</taxon>
    </lineage>
</organism>
<proteinExistence type="inferred from homology"/>
<dbReference type="EMBL" id="LVYI01000003">
    <property type="protein sequence ID" value="OAP61703.1"/>
    <property type="molecule type" value="Genomic_DNA"/>
</dbReference>
<dbReference type="OrthoDB" id="27601at2759"/>
<evidence type="ECO:0000259" key="6">
    <source>
        <dbReference type="Pfam" id="PF01702"/>
    </source>
</evidence>
<comment type="subcellular location">
    <subcellularLocation>
        <location evidence="5">Cytoplasm</location>
    </subcellularLocation>
</comment>
<comment type="subunit">
    <text evidence="5">Heterodimer of a catalytic subunit and an accessory subunit.</text>
</comment>